<dbReference type="SUPFAM" id="SSF55785">
    <property type="entry name" value="PYP-like sensor domain (PAS domain)"/>
    <property type="match status" value="1"/>
</dbReference>
<evidence type="ECO:0000313" key="9">
    <source>
        <dbReference type="EMBL" id="OYR54381.1"/>
    </source>
</evidence>
<evidence type="ECO:0000313" key="10">
    <source>
        <dbReference type="Proteomes" id="UP000216308"/>
    </source>
</evidence>
<proteinExistence type="predicted"/>
<evidence type="ECO:0000256" key="3">
    <source>
        <dbReference type="ARBA" id="ARBA00023015"/>
    </source>
</evidence>
<dbReference type="InterPro" id="IPR003018">
    <property type="entry name" value="GAF"/>
</dbReference>
<accession>A0A256ICX9</accession>
<dbReference type="InterPro" id="IPR035965">
    <property type="entry name" value="PAS-like_dom_sf"/>
</dbReference>
<dbReference type="GO" id="GO:0000160">
    <property type="term" value="P:phosphorelay signal transduction system"/>
    <property type="evidence" value="ECO:0007669"/>
    <property type="project" value="InterPro"/>
</dbReference>
<dbReference type="Pfam" id="PF15915">
    <property type="entry name" value="BAT"/>
    <property type="match status" value="1"/>
</dbReference>
<evidence type="ECO:0000256" key="2">
    <source>
        <dbReference type="ARBA" id="ARBA00022777"/>
    </source>
</evidence>
<dbReference type="SUPFAM" id="SSF52172">
    <property type="entry name" value="CheY-like"/>
    <property type="match status" value="1"/>
</dbReference>
<dbReference type="GO" id="GO:0016301">
    <property type="term" value="F:kinase activity"/>
    <property type="evidence" value="ECO:0007669"/>
    <property type="project" value="UniProtKB-KW"/>
</dbReference>
<dbReference type="Pfam" id="PF00072">
    <property type="entry name" value="Response_reg"/>
    <property type="match status" value="1"/>
</dbReference>
<reference evidence="9 10" key="1">
    <citation type="journal article" date="2014" name="Front. Microbiol.">
        <title>Population and genomic analysis of the genus Halorubrum.</title>
        <authorList>
            <person name="Fullmer M.S."/>
            <person name="Soucy S.M."/>
            <person name="Swithers K.S."/>
            <person name="Makkay A.M."/>
            <person name="Wheeler R."/>
            <person name="Ventosa A."/>
            <person name="Gogarten J.P."/>
            <person name="Papke R.T."/>
        </authorList>
    </citation>
    <scope>NUCLEOTIDE SEQUENCE [LARGE SCALE GENOMIC DNA]</scope>
    <source>
        <strain evidence="9 10">Cb34</strain>
    </source>
</reference>
<dbReference type="OrthoDB" id="165911at2157"/>
<dbReference type="Pfam" id="PF04967">
    <property type="entry name" value="HTH_10"/>
    <property type="match status" value="1"/>
</dbReference>
<dbReference type="Proteomes" id="UP000216308">
    <property type="component" value="Unassembled WGS sequence"/>
</dbReference>
<keyword evidence="10" id="KW-1185">Reference proteome</keyword>
<feature type="domain" description="Response regulatory" evidence="6">
    <location>
        <begin position="11"/>
        <end position="125"/>
    </location>
</feature>
<protein>
    <submittedName>
        <fullName evidence="9">Bacterio-opsin activator</fullName>
    </submittedName>
</protein>
<name>A0A256ICX9_9EURY</name>
<dbReference type="CDD" id="cd00156">
    <property type="entry name" value="REC"/>
    <property type="match status" value="1"/>
</dbReference>
<dbReference type="SUPFAM" id="SSF55781">
    <property type="entry name" value="GAF domain-like"/>
    <property type="match status" value="2"/>
</dbReference>
<evidence type="ECO:0000259" key="7">
    <source>
        <dbReference type="PROSITE" id="PS50112"/>
    </source>
</evidence>
<keyword evidence="1" id="KW-0808">Transferase</keyword>
<comment type="caution">
    <text evidence="5">Lacks conserved residue(s) required for the propagation of feature annotation.</text>
</comment>
<keyword evidence="2" id="KW-0418">Kinase</keyword>
<dbReference type="PROSITE" id="PS50113">
    <property type="entry name" value="PAC"/>
    <property type="match status" value="1"/>
</dbReference>
<dbReference type="InterPro" id="IPR001789">
    <property type="entry name" value="Sig_transdc_resp-reg_receiver"/>
</dbReference>
<sequence>MTTESNAPPPRLLLVGDAAWIDPLADALETASSATVRTASTEARALDAIRTRRPDAVVTARRLPETTGVALLRTLRERDATLPVIVATASGSEALASDAIAAGAADYVPVDAGDVDGSARRLLDRAAAAIETARRDRARRDRARQFDAIFRDERTATWVLDAAGTVDRMNRTARDLSGERAAVGPATSAGPDGTAAVPLWDLPRWSGSDRVRDDVRRVVETALDGEFGHAVVIHDAGRDGDRAEGVDADRVGGRDADGGRAVIELSARPVTDDRGELTSVVVEGVDVTDHADVERDLRRSEELHRVTLNNMTDTVLITDEDGEYTYVCPNVHFIFGYTAEEIRDLGTIDDLLGEDLFDRETLAEEGVLKNIECTVTDEAGREHTLLVNVREVSIHDGTLLYSCRDITERKRRERALATLQETAREFLYAGTDGEIARRAVDDTPAVLGFDAAAVYRFDPDANVLRPVAYSDGMRAVHGPPSPIDTDGGTLVGHAFVEDERLFLDDVHADERLADRSTDLRSVAFIPLGENGVFVAGTTAVGAFDEVTRELADLLAAAAEAAFDRIGREERLREQDRELQRRNERLTALNRINETIREIDGALVRAETREEVEHAVCELLTGDDRFRFAWIGSTDAAGETLEPRAWAGTERGYLDDQSVPVAAAGVEPAGRTAATGEMTVVGNVPGGLREEAWRKAAVSRDHLSVISVPLVYNELTYGVLTVYAGEREAFSGLVREVFAELGETIAAAMGAIERKNALVTTSTTRVEFAVEDPSFLLSRLARDASCTVSYQGGARQTAAGSYVFVEVEGAAVDSVAAVARDLLVVDSVREINATATGGVLRLRLSRPFLAGELADHGIVFHGASATPESASVVVDVPEGVDVSRIGRLLEEVFEGTRLVSKHAGDRTGERDVHSRFLDDLTDRQLEVIQTAYYAGFFESPRERSGEEIAETLDVSSSAFYQHVRVVQRKLFSALFDDRNVDLAGSAD</sequence>
<evidence type="ECO:0000256" key="5">
    <source>
        <dbReference type="PROSITE-ProRule" id="PRU00169"/>
    </source>
</evidence>
<dbReference type="Pfam" id="PF13185">
    <property type="entry name" value="GAF_2"/>
    <property type="match status" value="2"/>
</dbReference>
<gene>
    <name evidence="9" type="ORF">DJ70_14125</name>
</gene>
<dbReference type="Gene3D" id="3.30.450.40">
    <property type="match status" value="2"/>
</dbReference>
<dbReference type="Gene3D" id="3.40.50.2300">
    <property type="match status" value="1"/>
</dbReference>
<dbReference type="InterPro" id="IPR013324">
    <property type="entry name" value="RNA_pol_sigma_r3/r4-like"/>
</dbReference>
<dbReference type="InterPro" id="IPR007050">
    <property type="entry name" value="HTH_bacterioopsin"/>
</dbReference>
<dbReference type="SMART" id="SM00448">
    <property type="entry name" value="REC"/>
    <property type="match status" value="1"/>
</dbReference>
<dbReference type="PROSITE" id="PS50110">
    <property type="entry name" value="RESPONSE_REGULATORY"/>
    <property type="match status" value="1"/>
</dbReference>
<dbReference type="Gene3D" id="3.30.450.20">
    <property type="entry name" value="PAS domain"/>
    <property type="match status" value="2"/>
</dbReference>
<feature type="domain" description="PAC" evidence="8">
    <location>
        <begin position="244"/>
        <end position="299"/>
    </location>
</feature>
<dbReference type="SMART" id="SM00065">
    <property type="entry name" value="GAF"/>
    <property type="match status" value="2"/>
</dbReference>
<dbReference type="PANTHER" id="PTHR34236">
    <property type="entry name" value="DIMETHYL SULFOXIDE REDUCTASE TRANSCRIPTIONAL ACTIVATOR"/>
    <property type="match status" value="1"/>
</dbReference>
<evidence type="ECO:0000256" key="4">
    <source>
        <dbReference type="ARBA" id="ARBA00023163"/>
    </source>
</evidence>
<dbReference type="NCBIfam" id="TIGR00229">
    <property type="entry name" value="sensory_box"/>
    <property type="match status" value="1"/>
</dbReference>
<dbReference type="InterPro" id="IPR031803">
    <property type="entry name" value="BAT_GAF/HTH-assoc"/>
</dbReference>
<dbReference type="RefSeq" id="WP_094534085.1">
    <property type="nucleotide sequence ID" value="NZ_NHPJ01000125.1"/>
</dbReference>
<comment type="caution">
    <text evidence="9">The sequence shown here is derived from an EMBL/GenBank/DDBJ whole genome shotgun (WGS) entry which is preliminary data.</text>
</comment>
<dbReference type="EMBL" id="NHPJ01000125">
    <property type="protein sequence ID" value="OYR54381.1"/>
    <property type="molecule type" value="Genomic_DNA"/>
</dbReference>
<dbReference type="SMART" id="SM00091">
    <property type="entry name" value="PAS"/>
    <property type="match status" value="2"/>
</dbReference>
<dbReference type="PROSITE" id="PS50112">
    <property type="entry name" value="PAS"/>
    <property type="match status" value="1"/>
</dbReference>
<evidence type="ECO:0000259" key="8">
    <source>
        <dbReference type="PROSITE" id="PS50113"/>
    </source>
</evidence>
<evidence type="ECO:0000259" key="6">
    <source>
        <dbReference type="PROSITE" id="PS50110"/>
    </source>
</evidence>
<keyword evidence="4" id="KW-0804">Transcription</keyword>
<dbReference type="InterPro" id="IPR011006">
    <property type="entry name" value="CheY-like_superfamily"/>
</dbReference>
<organism evidence="9 10">
    <name type="scientific">Halorubrum halodurans</name>
    <dbReference type="NCBI Taxonomy" id="1383851"/>
    <lineage>
        <taxon>Archaea</taxon>
        <taxon>Methanobacteriati</taxon>
        <taxon>Methanobacteriota</taxon>
        <taxon>Stenosarchaea group</taxon>
        <taxon>Halobacteria</taxon>
        <taxon>Halobacteriales</taxon>
        <taxon>Haloferacaceae</taxon>
        <taxon>Halorubrum</taxon>
    </lineage>
</organism>
<dbReference type="AlphaFoldDB" id="A0A256ICX9"/>
<dbReference type="InterPro" id="IPR013656">
    <property type="entry name" value="PAS_4"/>
</dbReference>
<dbReference type="CDD" id="cd00130">
    <property type="entry name" value="PAS"/>
    <property type="match status" value="1"/>
</dbReference>
<feature type="domain" description="PAS" evidence="7">
    <location>
        <begin position="300"/>
        <end position="355"/>
    </location>
</feature>
<keyword evidence="3" id="KW-0805">Transcription regulation</keyword>
<dbReference type="SUPFAM" id="SSF88659">
    <property type="entry name" value="Sigma3 and sigma4 domains of RNA polymerase sigma factors"/>
    <property type="match status" value="1"/>
</dbReference>
<dbReference type="PANTHER" id="PTHR34236:SF1">
    <property type="entry name" value="DIMETHYL SULFOXIDE REDUCTASE TRANSCRIPTIONAL ACTIVATOR"/>
    <property type="match status" value="1"/>
</dbReference>
<dbReference type="InterPro" id="IPR000700">
    <property type="entry name" value="PAS-assoc_C"/>
</dbReference>
<evidence type="ECO:0000256" key="1">
    <source>
        <dbReference type="ARBA" id="ARBA00022679"/>
    </source>
</evidence>
<dbReference type="InterPro" id="IPR029016">
    <property type="entry name" value="GAF-like_dom_sf"/>
</dbReference>
<dbReference type="Pfam" id="PF08448">
    <property type="entry name" value="PAS_4"/>
    <property type="match status" value="1"/>
</dbReference>
<dbReference type="InterPro" id="IPR000014">
    <property type="entry name" value="PAS"/>
</dbReference>